<dbReference type="EMBL" id="MH179472">
    <property type="protein sequence ID" value="AWH14626.1"/>
    <property type="molecule type" value="Genomic_DNA"/>
</dbReference>
<dbReference type="GeneID" id="54991711"/>
<feature type="coiled-coil region" evidence="1">
    <location>
        <begin position="95"/>
        <end position="125"/>
    </location>
</feature>
<dbReference type="KEGG" id="vg:54991711"/>
<sequence>MNTKHAIDFNRPFAAEYARQREFPEFWARLTTASRHAMVLYFSDSSRPLGACERDAGVTNTTLRQALQTRGLLAAPVKSVRSASHAPTGSLQGAVGALQAQLDAIEDKQRTLQEEHRKVTQALNAVKALF</sequence>
<dbReference type="Proteomes" id="UP000246834">
    <property type="component" value="Segment"/>
</dbReference>
<dbReference type="RefSeq" id="YP_009801201.1">
    <property type="nucleotide sequence ID" value="NC_047965.1"/>
</dbReference>
<reference evidence="2" key="2">
    <citation type="submission" date="2018-11" db="EMBL/GenBank/DDBJ databases">
        <title>Complete genome sequences of new Aeromonas and Pseudomonas phages promising in phage therapy dedicated to aquaculture.</title>
        <authorList>
            <person name="Stanczyk M."/>
        </authorList>
    </citation>
    <scope>NUCLEOTIDE SEQUENCE</scope>
</reference>
<organism evidence="2 3">
    <name type="scientific">Pseudomonas phage 22PfluR64PP</name>
    <dbReference type="NCBI Taxonomy" id="2163970"/>
    <lineage>
        <taxon>Viruses</taxon>
        <taxon>Duplodnaviria</taxon>
        <taxon>Heunggongvirae</taxon>
        <taxon>Uroviricota</taxon>
        <taxon>Caudoviricetes</taxon>
        <taxon>Autographivirales</taxon>
        <taxon>Autotranscriptaviridae</taxon>
        <taxon>Studiervirinae</taxon>
        <taxon>Pfluvirus</taxon>
        <taxon>Pfluvirus pv22PfluR64PP</taxon>
        <taxon>Pifdecavirus pv22PfluR64PP</taxon>
    </lineage>
</organism>
<evidence type="ECO:0000313" key="2">
    <source>
        <dbReference type="EMBL" id="AWH14626.1"/>
    </source>
</evidence>
<keyword evidence="1" id="KW-0175">Coiled coil</keyword>
<accession>A0A2S1PDI5</accession>
<protein>
    <submittedName>
        <fullName evidence="2">Uncharacterized protein</fullName>
    </submittedName>
</protein>
<name>A0A2S1PDI5_9CAUD</name>
<reference evidence="2" key="1">
    <citation type="submission" date="2018-03" db="EMBL/GenBank/DDBJ databases">
        <authorList>
            <person name="Kolsut J."/>
            <person name="Wojcik E."/>
            <person name="Wojtasik A."/>
            <person name="Dastych J."/>
        </authorList>
    </citation>
    <scope>NUCLEOTIDE SEQUENCE</scope>
</reference>
<evidence type="ECO:0000313" key="3">
    <source>
        <dbReference type="Proteomes" id="UP000246834"/>
    </source>
</evidence>
<evidence type="ECO:0000256" key="1">
    <source>
        <dbReference type="SAM" id="Coils"/>
    </source>
</evidence>
<keyword evidence="3" id="KW-1185">Reference proteome</keyword>
<proteinExistence type="predicted"/>